<feature type="compositionally biased region" description="Low complexity" evidence="7">
    <location>
        <begin position="1080"/>
        <end position="1093"/>
    </location>
</feature>
<feature type="region of interest" description="Disordered" evidence="7">
    <location>
        <begin position="420"/>
        <end position="442"/>
    </location>
</feature>
<keyword evidence="13" id="KW-1185">Reference proteome</keyword>
<feature type="compositionally biased region" description="Basic and acidic residues" evidence="7">
    <location>
        <begin position="163"/>
        <end position="176"/>
    </location>
</feature>
<feature type="region of interest" description="Disordered" evidence="7">
    <location>
        <begin position="117"/>
        <end position="178"/>
    </location>
</feature>
<feature type="region of interest" description="Disordered" evidence="7">
    <location>
        <begin position="2303"/>
        <end position="2325"/>
    </location>
</feature>
<proteinExistence type="predicted"/>
<dbReference type="Gene3D" id="2.60.120.920">
    <property type="match status" value="1"/>
</dbReference>
<dbReference type="InterPro" id="IPR036116">
    <property type="entry name" value="FN3_sf"/>
</dbReference>
<organism evidence="12 13">
    <name type="scientific">Triparma laevis f. longispina</name>
    <dbReference type="NCBI Taxonomy" id="1714387"/>
    <lineage>
        <taxon>Eukaryota</taxon>
        <taxon>Sar</taxon>
        <taxon>Stramenopiles</taxon>
        <taxon>Ochrophyta</taxon>
        <taxon>Bolidophyceae</taxon>
        <taxon>Parmales</taxon>
        <taxon>Triparmaceae</taxon>
        <taxon>Triparma</taxon>
    </lineage>
</organism>
<dbReference type="PROSITE" id="PS50188">
    <property type="entry name" value="B302_SPRY"/>
    <property type="match status" value="1"/>
</dbReference>
<reference evidence="13" key="1">
    <citation type="journal article" date="2023" name="Commun. Biol.">
        <title>Genome analysis of Parmales, the sister group of diatoms, reveals the evolutionary specialization of diatoms from phago-mixotrophs to photoautotrophs.</title>
        <authorList>
            <person name="Ban H."/>
            <person name="Sato S."/>
            <person name="Yoshikawa S."/>
            <person name="Yamada K."/>
            <person name="Nakamura Y."/>
            <person name="Ichinomiya M."/>
            <person name="Sato N."/>
            <person name="Blanc-Mathieu R."/>
            <person name="Endo H."/>
            <person name="Kuwata A."/>
            <person name="Ogata H."/>
        </authorList>
    </citation>
    <scope>NUCLEOTIDE SEQUENCE [LARGE SCALE GENOMIC DNA]</scope>
    <source>
        <strain evidence="13">NIES 3700</strain>
    </source>
</reference>
<dbReference type="Gene3D" id="3.90.1750.10">
    <property type="entry name" value="Hect, E3 ligase catalytic domains"/>
    <property type="match status" value="1"/>
</dbReference>
<feature type="compositionally biased region" description="Polar residues" evidence="7">
    <location>
        <begin position="420"/>
        <end position="436"/>
    </location>
</feature>
<feature type="region of interest" description="Disordered" evidence="7">
    <location>
        <begin position="1697"/>
        <end position="1721"/>
    </location>
</feature>
<dbReference type="PANTHER" id="PTHR22870">
    <property type="entry name" value="REGULATOR OF CHROMOSOME CONDENSATION"/>
    <property type="match status" value="1"/>
</dbReference>
<feature type="compositionally biased region" description="Acidic residues" evidence="7">
    <location>
        <begin position="2856"/>
        <end position="2866"/>
    </location>
</feature>
<feature type="compositionally biased region" description="Basic and acidic residues" evidence="7">
    <location>
        <begin position="2830"/>
        <end position="2855"/>
    </location>
</feature>
<feature type="repeat" description="RCC1" evidence="5">
    <location>
        <begin position="788"/>
        <end position="839"/>
    </location>
</feature>
<evidence type="ECO:0000256" key="1">
    <source>
        <dbReference type="ARBA" id="ARBA00022737"/>
    </source>
</evidence>
<feature type="region of interest" description="Disordered" evidence="7">
    <location>
        <begin position="2830"/>
        <end position="2902"/>
    </location>
</feature>
<dbReference type="Gene3D" id="2.60.120.200">
    <property type="match status" value="1"/>
</dbReference>
<feature type="compositionally biased region" description="Low complexity" evidence="7">
    <location>
        <begin position="2655"/>
        <end position="2665"/>
    </location>
</feature>
<dbReference type="Gene3D" id="3.30.2410.10">
    <property type="entry name" value="Hect, E3 ligase catalytic domain"/>
    <property type="match status" value="1"/>
</dbReference>
<feature type="region of interest" description="Disordered" evidence="7">
    <location>
        <begin position="2213"/>
        <end position="2252"/>
    </location>
</feature>
<keyword evidence="2 4" id="KW-0833">Ubl conjugation pathway</keyword>
<dbReference type="PROSITE" id="PS50237">
    <property type="entry name" value="HECT"/>
    <property type="match status" value="1"/>
</dbReference>
<feature type="domain" description="Fibronectin type-III" evidence="11">
    <location>
        <begin position="3501"/>
        <end position="3596"/>
    </location>
</feature>
<evidence type="ECO:0000256" key="4">
    <source>
        <dbReference type="PROSITE-ProRule" id="PRU00104"/>
    </source>
</evidence>
<evidence type="ECO:0000259" key="11">
    <source>
        <dbReference type="PROSITE" id="PS50853"/>
    </source>
</evidence>
<dbReference type="InterPro" id="IPR000408">
    <property type="entry name" value="Reg_chr_condens"/>
</dbReference>
<feature type="region of interest" description="Disordered" evidence="7">
    <location>
        <begin position="1022"/>
        <end position="1118"/>
    </location>
</feature>
<feature type="compositionally biased region" description="Gly residues" evidence="7">
    <location>
        <begin position="2213"/>
        <end position="2225"/>
    </location>
</feature>
<dbReference type="InterPro" id="IPR043136">
    <property type="entry name" value="B30.2/SPRY_sf"/>
</dbReference>
<dbReference type="SMART" id="SM00060">
    <property type="entry name" value="FN3"/>
    <property type="match status" value="1"/>
</dbReference>
<dbReference type="SUPFAM" id="SSF50985">
    <property type="entry name" value="RCC1/BLIP-II"/>
    <property type="match status" value="2"/>
</dbReference>
<dbReference type="SUPFAM" id="SSF46934">
    <property type="entry name" value="UBA-like"/>
    <property type="match status" value="1"/>
</dbReference>
<protein>
    <submittedName>
        <fullName evidence="12">Uncharacterized protein</fullName>
    </submittedName>
</protein>
<feature type="domain" description="HECT" evidence="10">
    <location>
        <begin position="4173"/>
        <end position="4564"/>
    </location>
</feature>
<dbReference type="InterPro" id="IPR003877">
    <property type="entry name" value="SPRY_dom"/>
</dbReference>
<dbReference type="Proteomes" id="UP001165122">
    <property type="component" value="Unassembled WGS sequence"/>
</dbReference>
<dbReference type="SUPFAM" id="SSF56204">
    <property type="entry name" value="Hect, E3 ligase catalytic domain"/>
    <property type="match status" value="1"/>
</dbReference>
<feature type="region of interest" description="Disordered" evidence="7">
    <location>
        <begin position="3273"/>
        <end position="3302"/>
    </location>
</feature>
<dbReference type="InterPro" id="IPR058923">
    <property type="entry name" value="RCC1-like_dom"/>
</dbReference>
<feature type="region of interest" description="Disordered" evidence="7">
    <location>
        <begin position="1"/>
        <end position="32"/>
    </location>
</feature>
<dbReference type="GO" id="GO:0004842">
    <property type="term" value="F:ubiquitin-protein transferase activity"/>
    <property type="evidence" value="ECO:0007669"/>
    <property type="project" value="InterPro"/>
</dbReference>
<dbReference type="InterPro" id="IPR000569">
    <property type="entry name" value="HECT_dom"/>
</dbReference>
<dbReference type="SMART" id="SM00165">
    <property type="entry name" value="UBA"/>
    <property type="match status" value="1"/>
</dbReference>
<dbReference type="Pfam" id="PF00622">
    <property type="entry name" value="SPRY"/>
    <property type="match status" value="1"/>
</dbReference>
<dbReference type="SMART" id="SM00119">
    <property type="entry name" value="HECTc"/>
    <property type="match status" value="1"/>
</dbReference>
<name>A0A9W7FRQ6_9STRA</name>
<dbReference type="InterPro" id="IPR015940">
    <property type="entry name" value="UBA"/>
</dbReference>
<dbReference type="Gene3D" id="2.130.10.30">
    <property type="entry name" value="Regulator of chromosome condensation 1/beta-lactamase-inhibitor protein II"/>
    <property type="match status" value="2"/>
</dbReference>
<dbReference type="InterPro" id="IPR009060">
    <property type="entry name" value="UBA-like_sf"/>
</dbReference>
<evidence type="ECO:0000259" key="8">
    <source>
        <dbReference type="PROSITE" id="PS50030"/>
    </source>
</evidence>
<dbReference type="InterPro" id="IPR035983">
    <property type="entry name" value="Hect_E3_ubiquitin_ligase"/>
</dbReference>
<evidence type="ECO:0000256" key="3">
    <source>
        <dbReference type="ARBA" id="ARBA00023054"/>
    </source>
</evidence>
<dbReference type="InterPro" id="IPR009091">
    <property type="entry name" value="RCC1/BLIP-II"/>
</dbReference>
<dbReference type="InterPro" id="IPR013320">
    <property type="entry name" value="ConA-like_dom_sf"/>
</dbReference>
<comment type="caution">
    <text evidence="12">The sequence shown here is derived from an EMBL/GenBank/DDBJ whole genome shotgun (WGS) entry which is preliminary data.</text>
</comment>
<evidence type="ECO:0000256" key="7">
    <source>
        <dbReference type="SAM" id="MobiDB-lite"/>
    </source>
</evidence>
<evidence type="ECO:0000256" key="2">
    <source>
        <dbReference type="ARBA" id="ARBA00022786"/>
    </source>
</evidence>
<feature type="region of interest" description="Disordered" evidence="7">
    <location>
        <begin position="455"/>
        <end position="494"/>
    </location>
</feature>
<feature type="compositionally biased region" description="Basic and acidic residues" evidence="7">
    <location>
        <begin position="556"/>
        <end position="574"/>
    </location>
</feature>
<feature type="compositionally biased region" description="Basic and acidic residues" evidence="7">
    <location>
        <begin position="251"/>
        <end position="264"/>
    </location>
</feature>
<feature type="compositionally biased region" description="Low complexity" evidence="7">
    <location>
        <begin position="1025"/>
        <end position="1052"/>
    </location>
</feature>
<evidence type="ECO:0000259" key="10">
    <source>
        <dbReference type="PROSITE" id="PS50237"/>
    </source>
</evidence>
<feature type="compositionally biased region" description="Polar residues" evidence="7">
    <location>
        <begin position="2229"/>
        <end position="2241"/>
    </location>
</feature>
<dbReference type="Gene3D" id="3.30.2160.10">
    <property type="entry name" value="Hect, E3 ligase catalytic domain"/>
    <property type="match status" value="1"/>
</dbReference>
<feature type="repeat" description="RCC1" evidence="5">
    <location>
        <begin position="891"/>
        <end position="941"/>
    </location>
</feature>
<gene>
    <name evidence="12" type="ORF">TrLO_g3293</name>
</gene>
<dbReference type="SUPFAM" id="SSF49265">
    <property type="entry name" value="Fibronectin type III"/>
    <property type="match status" value="1"/>
</dbReference>
<dbReference type="InterPro" id="IPR041969">
    <property type="entry name" value="VP13D_UBA"/>
</dbReference>
<dbReference type="CDD" id="cd14306">
    <property type="entry name" value="UBA_VP13D"/>
    <property type="match status" value="1"/>
</dbReference>
<dbReference type="PANTHER" id="PTHR22870:SF408">
    <property type="entry name" value="OS09G0560450 PROTEIN"/>
    <property type="match status" value="1"/>
</dbReference>
<feature type="region of interest" description="Disordered" evidence="7">
    <location>
        <begin position="513"/>
        <end position="592"/>
    </location>
</feature>
<dbReference type="SMART" id="SM00449">
    <property type="entry name" value="SPRY"/>
    <property type="match status" value="1"/>
</dbReference>
<feature type="compositionally biased region" description="Low complexity" evidence="7">
    <location>
        <begin position="1708"/>
        <end position="1721"/>
    </location>
</feature>
<feature type="compositionally biased region" description="Polar residues" evidence="7">
    <location>
        <begin position="23"/>
        <end position="32"/>
    </location>
</feature>
<dbReference type="InterPro" id="IPR013783">
    <property type="entry name" value="Ig-like_fold"/>
</dbReference>
<dbReference type="Gene3D" id="1.10.8.10">
    <property type="entry name" value="DNA helicase RuvA subunit, C-terminal domain"/>
    <property type="match status" value="1"/>
</dbReference>
<evidence type="ECO:0000313" key="12">
    <source>
        <dbReference type="EMBL" id="GMI17797.1"/>
    </source>
</evidence>
<dbReference type="Gene3D" id="2.60.40.10">
    <property type="entry name" value="Immunoglobulins"/>
    <property type="match status" value="1"/>
</dbReference>
<feature type="region of interest" description="Disordered" evidence="7">
    <location>
        <begin position="2645"/>
        <end position="2665"/>
    </location>
</feature>
<sequence>MGSATSISAASTAPTANTLANSRPSNSVNSNLPGGSDLSTVLPVSASNLHSVTFSSIFDANLHPSFPGNPSTSNLSLKEKRKNANNANLGDAVHAGTGLGTDNDLADDQLLLCGHSNSGQEAKQQTRDRNGIPYDWGHDTKEKRPKERSKSQHATRASLRAPIDPHTDPHRDRSRSTDPAILTSYLTSLSLNLSSTTTLQPSPFSQTLIHRLLLLKSVNTAMTLRRLSVLSEIKSRVTSTLMNDEDGSEFEGNRKKENEGGTKEYDKSLGVHMFYSMLEFLHRGECKQGDRQEFLENVIPVLKYLEPLSLENKSHNDERTYPKLGQTSPLNPPPKILDSLRKFLVEQAETFNVSSSSSPSPPSKNLNIFRHQNKSAVTALASLSKARGQASDLLLLIKVLLGVNVIIPIDQNEEINLKGQQNQLHSPQHASQTHPTVNPGLSLLPNLNLMEEGVEMDEGDRRKLEARKRMSKSSNLTSTSPRVPPGSTAVLAIGDDDPIVLDDEERRMLIKQQKMIKKVRSSPSTDSPAAHYAQSEPEEWLPESRDGGKGKKKKPDRGLKKSDIKEESEVHRFEDDDSSAESTLESSSQIHRSTPTLPLLSSVRITPLLTQISLAQKNKSISSSHKFDNSDKGVWTCGQNSYGELGMGDTVSRKSYGRVMVDLSSPVISVAAGNEHTALLTSSGKIHTAGYNDNGQCGLGHQHRVSTLTQVRLEGKAKGIYAFNGCEHTMVVMEDGRLYSFGYNCKGQLGHGTTASEFIPNLVRGLEGKRVKIVSCSYYHSFVGCEGEEVFSFGRNDFGQLGHNDLVEKKFPHPVTQLKGVRIVSLGCGQYHSCVVTGEGRLLACGKNDYGQVGVEGGESFKRMVNVGNLENEIIKEVRCGYYHTLALTGKGVVSFGRNDYGQLGHSPMPRMCTPTMIPSLGGSVTKIAAGCYHSVFAEAGGRVWVCGRNNHGQLGVGDCIERHGVVPIDTFVGKYIAHIAAGFYHTIILTGADENDVNSSSPDTQSFSSQKILSMPCMRWTKASDSSNPNSSNPSNPNPNVASQNNNENNPIDPQKESSSDSDEALTSSSPRAPFQDDATATTSSMTTNAPTLSFPEEEDGKSLHSLTSTTPLPFDDQCSEVTLPTNAQTNQDMIESVHGSSLFEESDNTCRQDKAALFLLAHMERLSSTLIPSPEDFPVVGLSSSTPDLIATFKERCANNSSKERFCVDVHPSTFHILHSLIHSVHDPSFACTLLLDENRSYLILACLRILKANLSRLLTTRDVVGHVRSAMVNFRKQCRTSHVAGDGNSIDSNIDSNVLLTETIMPSHLLPVIERDFEDEIANEATFESTIQQYVEALTALHQVLIQVVEAPSYFNETAATVQSEAASTIILGLELFYPSQSDQVQLLSDLFACPLPHNTDREGSLGGSLGGDQMSAIEEDSQLNTALSAGLTASRFFLLDPLLERLSDDRIACYLIPNPLNFAVDLPDVNVTPSISASTNLNSLMKLLVKQLNLTMEQSPFDVHAHGSNPHQFIDDDSMDGESANQYNRINNHRKLISKLILSLFKHTMHWAAGEVIQQPPTSSALTSSPHATATPKQFLEATLSTIINNPTPEGSACLIEFTSLCLLHSVEFMTTLINSSRKQKSIALLNTEDLNKIEHGVFGTILPSIILGMLPFAIRPTFARRLLPLTIKFVQCLDELLELCPYLVEQSSEGKKSDGKNASQLNSSSPLPNKSSSSYMGAFDLEMGEDGALGMSSSNSSNVPVMPHMTPFPWMSSLLNSSSLLAGNLAKTLIDKKTTDSGIGSGSGGRSNKSGSENSELSGLCARGIDARYASILSSHGLTPPSQSRLPPPAPPTPPLDSLCDALRKNASSKDMSYAVVCKQFLASTDCPKVLQFEKTFFTAALKHDNLTDFVRMYAASDNARKIPCSLALAWRAVSEATKWLWSRRSQIKANNSEKEQPYQLNDLFLSVSSTLSLITVLSSSQVKSPLPISGWLKPSTSSPRMRWRRTINMVICALRWRKIGKLAEVHRTSSVSTHFTLSGEGAKQIFAHVTKYEKADSAQPVVLKSSETLSQLLESYNRSTTCVVGLNGFFNLFKTVKSKTTRSVLLREFTRAVRPNSLAFPTSCVVFRDLVAPDLRAAVHKSFEEVYLLFLEELKSFIPKAQPAAASHTIFNQANLHYYLLLLDAWGISFNSCRSFLSSCDIFETLSSLLRFFDGYSSDSGDGNGDGGGGGGGGKNAVAQPTSLPPSSAARSTHRLHGSSSITKERLAQVTRCRQATWAALRLLVSQAFTFEGDGAAAPLSVLYHNITSAITTMTTSPPAPSDPVDAKTSSSRDSRKRCQELIGAPKQFCGAEDGMKFGPELLLHNSKGSDFSIAFWLYLTQDSTGKHRSLVVRGHKQERWPIILLRPQDRRLDIGYAPSSPIFSSSSAVPLNKWVHVALVSESNKLKLYFNGATDMHRQNPTHMNSPRTNKHSLYVGKVPDNAVKLDGVRSGFEGSVAFLRFYSRALSPIHVRIVYDQGPPSLVEARDRRCYQIAASLTLLKSGVVKSLEWRNVLLKMFTSGTARVAQGVVRLWMKNLPGEDVGVFGGVMLNEGGEVISVPSGSEGGIDFVSYLLRVVGLSLWKAGWSGMEGKKEEEDNFEFKNFLPSCITASGDKGKKGEGKGASSSSSSTSVSLDSTLLTNEVTSLLQAMLSMDKWATRTTDILRSALGKLQDSLPNPDHFDIAESFAAMKVLSQPDESLRPGVTCTMTHSDVPACVIAYDAASNLCHCVVKNPPTYFGGVGPDTRSIVKINGDDVVLDSSLKLSGWACLSESRVVGEVIVPLAISLLKMREEAEKRRLEEEEEVKEAKTETAENEEVKTETEADAEAEADAEVEQKQEEKAEEKEEELPVDDDDARSFSEDVPEDPSSAMKILGNEEAKEVAPLSSPKSMSKADRVKEVFENQALSRVLTLVHSITLTPLLSELLNKELLSALTAHAVKSDGSSSCVHLHAVEKAVCAMRLQPIFETSPLLQTSPSAKGEGGAKVTGQQESQHIPLTALVCNSCGTEYASHVDDGRCDSCKQSMNMEGGAQEDLISQLIEMGFREEWCALALRENNNDVEFASTWIVDNLDFLGSLGGVVVENDESDDFEENEEGNNGVQHEDDRLPLIDNLESEGCRNIYEENYFPPADPNLHYNSERTNMVVNPEMGSELLLSILRARAAVVQLLPHFSGESEFDVLGVFGGADPLIHFIKLSCFRGRQFDLFRWKKGENAEKDEQLVAQTLIKPFLESLTRCNNNSEEERELGRVGDSKEEQEQEQEEEEEEEDQSFINLLLTVCLDDFEAAASINAFDEMAWGSRMLTASDSQALLQPNVELSGYILDLLISNDSHCMFKSFTFQRISGGLMSANMPTKEVCMKLMWRIVVGWRLRLESGWGGKGNLKPEIPEKDEIVGLVFDHVPLGRLKRIASQRAAEERRQERTFMSSYTQTMTQLVVGVEDLLEYIEGLKDEEGEGEGEEKEKEEVLPIVADLAMSVLSENAISVTWSRPSPSFNYDIEMSTNTSLDPEMPLNYTNIYSGPSSSCVVENLLPGRTYVVRARCRDPGRARVGEWCECASETSSPGVAFTFDRASVGPSIFVSTDGLSASFGGNESWSTVLGSTPFVSGVNSWKIRIDSSQTSYLFIGLATKQADTSSFLGGDEFGWGYIGDRALYHKRAKQKVYGEKFSQGDEIGVTLDMDKGTLSFSRNDEDLGVAFTGLAGELYPAVAFYNQSQRVSLVRTSFDCPKVGTVIEGSPASSDVGDVSKVSKILGSMAGRHSIEGALMDRIYSSYSRWRVGHSTRFTTLCNFELTFNCSPKELGKFGVKKGDKVKTARGPASVVGVSNGCLWVHVEGEQGCWFVDGNVKPTVVEGGGEVGELGVGLGNIGGSLELLAALDEDEAKEKAKEKAEEKKKKEHEEKMAVVAGEMKAKAGTYEDFVKLADSQWWKPSVDGLICSAVNRFVDRYEVSPWNLTPEKLMKAVQPTRAEINRVAGREIKDEMICARYAVIMELNTLLVNTLPFLGVGEVLKDSRSGEGWGGEGGLAVGVSCKDVEAKKLGSYGAGLGLGVLLAALRDSVFFVTKKGVVASLLERTLTQAKKAEDEYDYPEDLPQVSLNRPKAVAGRKLPNPFARISLSLFGQLFDELHFIEPAQLRIGYTHPMDDGQERTFKVKFDGEGVDDYGGPYREIFGQVAGELQALESDVAFERGKGRKADLGEEVRSVLPLLTPSRNWRATGGGTGIDQDALGGEVMRAVVDQNGFFVPAPSLRSHVYMEMFSFIGQLIGMALRSRITTKFRFPPIVWKALVGEAVEVGDVRDYDEAVYAIVAQVSSLAKEGKVDDFENAVGDLKFVATLSDGVEVELGAGGTDRSVTLENCAEYVERLIECKLHESDKALSAMRDGLGTVLPATILPFLGSSELELLVCGKEGVDIDLLEANTEYDDDVDPQSEHIRSFWRVLRSFDDEDRSRFLRFVWARERLPNSGGEFHQRFKIQAAVGDGPRDNPNKFLPKAHTCFFSLNLPKYSDDEVMRDKITYAIYNCIEMDADFKLAESENSSWGDEVQLDGGIGGIGGGVGSVGDMVFDYQAVERVWE</sequence>
<keyword evidence="1" id="KW-0677">Repeat</keyword>
<dbReference type="Pfam" id="PF25390">
    <property type="entry name" value="WD40_RLD"/>
    <property type="match status" value="1"/>
</dbReference>
<evidence type="ECO:0000259" key="9">
    <source>
        <dbReference type="PROSITE" id="PS50188"/>
    </source>
</evidence>
<dbReference type="Pfam" id="PF22562">
    <property type="entry name" value="UBA_7"/>
    <property type="match status" value="1"/>
</dbReference>
<evidence type="ECO:0000256" key="5">
    <source>
        <dbReference type="PROSITE-ProRule" id="PRU00235"/>
    </source>
</evidence>
<dbReference type="CDD" id="cd11709">
    <property type="entry name" value="SPRY"/>
    <property type="match status" value="1"/>
</dbReference>
<feature type="repeat" description="RCC1" evidence="5">
    <location>
        <begin position="736"/>
        <end position="787"/>
    </location>
</feature>
<accession>A0A9W7FRQ6</accession>
<evidence type="ECO:0000313" key="13">
    <source>
        <dbReference type="Proteomes" id="UP001165122"/>
    </source>
</evidence>
<dbReference type="InterPro" id="IPR001870">
    <property type="entry name" value="B30.2/SPRY"/>
</dbReference>
<dbReference type="EMBL" id="BRXW01000305">
    <property type="protein sequence ID" value="GMI17797.1"/>
    <property type="molecule type" value="Genomic_DNA"/>
</dbReference>
<dbReference type="PROSITE" id="PS00626">
    <property type="entry name" value="RCC1_2"/>
    <property type="match status" value="1"/>
</dbReference>
<dbReference type="Pfam" id="PF13385">
    <property type="entry name" value="Laminin_G_3"/>
    <property type="match status" value="1"/>
</dbReference>
<feature type="compositionally biased region" description="Low complexity" evidence="7">
    <location>
        <begin position="1"/>
        <end position="22"/>
    </location>
</feature>
<dbReference type="InterPro" id="IPR003961">
    <property type="entry name" value="FN3_dom"/>
</dbReference>
<feature type="domain" description="B30.2/SPRY" evidence="9">
    <location>
        <begin position="3578"/>
        <end position="3761"/>
    </location>
</feature>
<dbReference type="PROSITE" id="PS50030">
    <property type="entry name" value="UBA"/>
    <property type="match status" value="1"/>
</dbReference>
<feature type="active site" description="Glycyl thioester intermediate" evidence="4">
    <location>
        <position position="4528"/>
    </location>
</feature>
<dbReference type="InterPro" id="IPR051210">
    <property type="entry name" value="Ub_ligase/GEF_domain"/>
</dbReference>
<dbReference type="Pfam" id="PF00632">
    <property type="entry name" value="HECT"/>
    <property type="match status" value="1"/>
</dbReference>
<feature type="coiled-coil region" evidence="6">
    <location>
        <begin position="3905"/>
        <end position="3935"/>
    </location>
</feature>
<dbReference type="CDD" id="cd00063">
    <property type="entry name" value="FN3"/>
    <property type="match status" value="1"/>
</dbReference>
<dbReference type="PROSITE" id="PS50012">
    <property type="entry name" value="RCC1_3"/>
    <property type="match status" value="7"/>
</dbReference>
<feature type="domain" description="UBA" evidence="8">
    <location>
        <begin position="3063"/>
        <end position="3103"/>
    </location>
</feature>
<feature type="repeat" description="RCC1" evidence="5">
    <location>
        <begin position="942"/>
        <end position="993"/>
    </location>
</feature>
<dbReference type="OrthoDB" id="70521at2759"/>
<dbReference type="PROSITE" id="PS50853">
    <property type="entry name" value="FN3"/>
    <property type="match status" value="1"/>
</dbReference>
<evidence type="ECO:0000256" key="6">
    <source>
        <dbReference type="SAM" id="Coils"/>
    </source>
</evidence>
<feature type="compositionally biased region" description="Basic and acidic residues" evidence="7">
    <location>
        <begin position="2867"/>
        <end position="2877"/>
    </location>
</feature>
<feature type="repeat" description="RCC1" evidence="5">
    <location>
        <begin position="840"/>
        <end position="891"/>
    </location>
</feature>
<feature type="repeat" description="RCC1" evidence="5">
    <location>
        <begin position="684"/>
        <end position="735"/>
    </location>
</feature>
<feature type="region of interest" description="Disordered" evidence="7">
    <location>
        <begin position="243"/>
        <end position="264"/>
    </location>
</feature>
<dbReference type="SUPFAM" id="SSF49899">
    <property type="entry name" value="Concanavalin A-like lectins/glucanases"/>
    <property type="match status" value="2"/>
</dbReference>
<feature type="compositionally biased region" description="Basic and acidic residues" evidence="7">
    <location>
        <begin position="124"/>
        <end position="150"/>
    </location>
</feature>
<feature type="compositionally biased region" description="Acidic residues" evidence="7">
    <location>
        <begin position="3289"/>
        <end position="3302"/>
    </location>
</feature>
<feature type="repeat" description="RCC1" evidence="5">
    <location>
        <begin position="632"/>
        <end position="683"/>
    </location>
</feature>
<feature type="compositionally biased region" description="Polar residues" evidence="7">
    <location>
        <begin position="472"/>
        <end position="481"/>
    </location>
</feature>
<keyword evidence="3 6" id="KW-0175">Coiled coil</keyword>
<feature type="region of interest" description="Disordered" evidence="7">
    <location>
        <begin position="1782"/>
        <end position="1806"/>
    </location>
</feature>
<dbReference type="PRINTS" id="PR00633">
    <property type="entry name" value="RCCNDNSATION"/>
</dbReference>
<feature type="compositionally biased region" description="Acidic residues" evidence="7">
    <location>
        <begin position="2878"/>
        <end position="2888"/>
    </location>
</feature>
<feature type="compositionally biased region" description="Basic and acidic residues" evidence="7">
    <location>
        <begin position="3278"/>
        <end position="3288"/>
    </location>
</feature>